<evidence type="ECO:0000313" key="1">
    <source>
        <dbReference type="EMBL" id="ASR85695.1"/>
    </source>
</evidence>
<gene>
    <name evidence="1" type="primary">95</name>
    <name evidence="1" type="ORF">SEA_AMGINE_95</name>
</gene>
<keyword evidence="2" id="KW-1185">Reference proteome</keyword>
<organism evidence="1 2">
    <name type="scientific">Mycobacterium phage Amgine</name>
    <dbReference type="NCBI Taxonomy" id="2015817"/>
    <lineage>
        <taxon>Viruses</taxon>
        <taxon>Duplodnaviria</taxon>
        <taxon>Heunggongvirae</taxon>
        <taxon>Uroviricota</taxon>
        <taxon>Caudoviricetes</taxon>
        <taxon>Weiservirinae</taxon>
        <taxon>Amginevirus</taxon>
        <taxon>Amginevirus amgine</taxon>
    </lineage>
</organism>
<sequence length="217" mass="23528">MSLWRNVARLTARAFRLPHCTAQLCPKQGPGAHKACGADVILGADQARAGFPSLRAGRRQPVAAIRHRRITRPAQSRCSPSAAWLVTREPGAAQRLRPSDPAAGTTLQPERSIMALLNPETVGKILAPIAAAVAPIIAERLAQELRKALPDLAEKIADKVLDRVLPGLPKLDELDDRVAGAIRDGFNSLPDLPGDFDDRLKRVVRDVFNGLPFPFKI</sequence>
<reference evidence="1 2" key="1">
    <citation type="submission" date="2017-06" db="EMBL/GenBank/DDBJ databases">
        <authorList>
            <person name="Chamberlain C."/>
            <person name="Harders C."/>
            <person name="Smith S."/>
            <person name="Stukey J."/>
            <person name="Best A."/>
            <person name="Garlena R.A."/>
            <person name="Russell D.A."/>
            <person name="Pope W.H."/>
            <person name="Jacobs-Sera D."/>
            <person name="Hendrix R.W."/>
            <person name="Hatfull G.F."/>
        </authorList>
    </citation>
    <scope>NUCLEOTIDE SEQUENCE [LARGE SCALE GENOMIC DNA]</scope>
</reference>
<proteinExistence type="predicted"/>
<dbReference type="Proteomes" id="UP000221202">
    <property type="component" value="Segment"/>
</dbReference>
<protein>
    <submittedName>
        <fullName evidence="1">Uncharacterized protein</fullName>
    </submittedName>
</protein>
<dbReference type="RefSeq" id="YP_009951863.1">
    <property type="nucleotide sequence ID" value="NC_051605.1"/>
</dbReference>
<dbReference type="KEGG" id="vg:60323304"/>
<evidence type="ECO:0000313" key="2">
    <source>
        <dbReference type="Proteomes" id="UP000221202"/>
    </source>
</evidence>
<dbReference type="EMBL" id="MF324915">
    <property type="protein sequence ID" value="ASR85695.1"/>
    <property type="molecule type" value="Genomic_DNA"/>
</dbReference>
<name>A0A222ZMQ8_9CAUD</name>
<accession>A0A222ZMQ8</accession>
<dbReference type="GeneID" id="60323304"/>